<feature type="transmembrane region" description="Helical" evidence="2">
    <location>
        <begin position="160"/>
        <end position="181"/>
    </location>
</feature>
<organism evidence="3 4">
    <name type="scientific">Didymella rabiei</name>
    <name type="common">Chickpea ascochyta blight fungus</name>
    <name type="synonym">Mycosphaerella rabiei</name>
    <dbReference type="NCBI Taxonomy" id="5454"/>
    <lineage>
        <taxon>Eukaryota</taxon>
        <taxon>Fungi</taxon>
        <taxon>Dikarya</taxon>
        <taxon>Ascomycota</taxon>
        <taxon>Pezizomycotina</taxon>
        <taxon>Dothideomycetes</taxon>
        <taxon>Pleosporomycetidae</taxon>
        <taxon>Pleosporales</taxon>
        <taxon>Pleosporineae</taxon>
        <taxon>Didymellaceae</taxon>
        <taxon>Ascochyta</taxon>
    </lineage>
</organism>
<keyword evidence="2" id="KW-1133">Transmembrane helix</keyword>
<feature type="region of interest" description="Disordered" evidence="1">
    <location>
        <begin position="190"/>
        <end position="224"/>
    </location>
</feature>
<keyword evidence="4" id="KW-1185">Reference proteome</keyword>
<dbReference type="EMBL" id="JYNV01000259">
    <property type="protein sequence ID" value="KZM20984.1"/>
    <property type="molecule type" value="Genomic_DNA"/>
</dbReference>
<dbReference type="Proteomes" id="UP000076837">
    <property type="component" value="Unassembled WGS sequence"/>
</dbReference>
<comment type="caution">
    <text evidence="3">The sequence shown here is derived from an EMBL/GenBank/DDBJ whole genome shotgun (WGS) entry which is preliminary data.</text>
</comment>
<name>A0A163A4X3_DIDRA</name>
<feature type="transmembrane region" description="Helical" evidence="2">
    <location>
        <begin position="269"/>
        <end position="288"/>
    </location>
</feature>
<protein>
    <submittedName>
        <fullName evidence="3">Uncharacterized protein</fullName>
    </submittedName>
</protein>
<proteinExistence type="predicted"/>
<feature type="transmembrane region" description="Helical" evidence="2">
    <location>
        <begin position="133"/>
        <end position="154"/>
    </location>
</feature>
<keyword evidence="2" id="KW-0812">Transmembrane</keyword>
<accession>A0A163A4X3</accession>
<keyword evidence="2" id="KW-0472">Membrane</keyword>
<feature type="transmembrane region" description="Helical" evidence="2">
    <location>
        <begin position="294"/>
        <end position="315"/>
    </location>
</feature>
<dbReference type="STRING" id="5454.A0A163A4X3"/>
<sequence length="438" mass="49208">MHWLQAQEDGGYDLQALQLDIVGFLAILGEGSVLANAQVSTLSRWIFLPRLIPAPQALMRPARPLELEPVPGFVSGVWSGNDRDNVNHIASIVWSQIWEACDANELPPFSVRVVSIQRVDETKPLKVRTFAPLTFVAVIGCSLSILLLVLSIHLRDGMSILATVLLSLLSTLIGLGNFWTLRLPERLQDQQKKNQESKHGKPQERPHAEERPDEEKNDREDYVPPGDLVIRYPRGTFLVVRCHENVARELYFAPVEIDYYLKHAWAYRLLSLVGTMMLMGGVVCLANAKIESQIAWAGSYMLLGSSYWIVAALPGKLHWDTSAYRVVPEALSDSIQTETGTWYSPSQTFTQALWKAIVVSKDTGWVHRNNACPSTTMWDDWLQMAKSCSGDFKEGEAHPIASGVRTWAIPSWDPQKYFTELLQTEARKRGVSHLARHA</sequence>
<evidence type="ECO:0000256" key="1">
    <source>
        <dbReference type="SAM" id="MobiDB-lite"/>
    </source>
</evidence>
<evidence type="ECO:0000256" key="2">
    <source>
        <dbReference type="SAM" id="Phobius"/>
    </source>
</evidence>
<evidence type="ECO:0000313" key="3">
    <source>
        <dbReference type="EMBL" id="KZM20984.1"/>
    </source>
</evidence>
<gene>
    <name evidence="3" type="ORF">ST47_g7865</name>
</gene>
<reference evidence="3 4" key="1">
    <citation type="journal article" date="2016" name="Sci. Rep.">
        <title>Draft genome sequencing and secretome analysis of fungal phytopathogen Ascochyta rabiei provides insight into the necrotrophic effector repertoire.</title>
        <authorList>
            <person name="Verma S."/>
            <person name="Gazara R.K."/>
            <person name="Nizam S."/>
            <person name="Parween S."/>
            <person name="Chattopadhyay D."/>
            <person name="Verma P.K."/>
        </authorList>
    </citation>
    <scope>NUCLEOTIDE SEQUENCE [LARGE SCALE GENOMIC DNA]</scope>
    <source>
        <strain evidence="3 4">ArDII</strain>
    </source>
</reference>
<dbReference type="OrthoDB" id="5412502at2759"/>
<evidence type="ECO:0000313" key="4">
    <source>
        <dbReference type="Proteomes" id="UP000076837"/>
    </source>
</evidence>
<dbReference type="AlphaFoldDB" id="A0A163A4X3"/>
<feature type="compositionally biased region" description="Basic and acidic residues" evidence="1">
    <location>
        <begin position="190"/>
        <end position="222"/>
    </location>
</feature>